<protein>
    <submittedName>
        <fullName evidence="2">Phosphotransferase family protein</fullName>
    </submittedName>
</protein>
<evidence type="ECO:0000259" key="1">
    <source>
        <dbReference type="Pfam" id="PF01636"/>
    </source>
</evidence>
<keyword evidence="3" id="KW-1185">Reference proteome</keyword>
<reference evidence="2 3" key="1">
    <citation type="submission" date="2022-09" db="EMBL/GenBank/DDBJ databases">
        <title>Complete genome sequence of Janibacter terrae strain COS04-44, PCL-degrading bacteria isolated from oil spilled coast.</title>
        <authorList>
            <person name="Park H."/>
            <person name="Kim J.Y."/>
            <person name="An S.H."/>
            <person name="Lee C.M."/>
            <person name="Weon H.-Y."/>
        </authorList>
    </citation>
    <scope>NUCLEOTIDE SEQUENCE [LARGE SCALE GENOMIC DNA]</scope>
    <source>
        <strain evidence="2 3">COS04-44</strain>
    </source>
</reference>
<feature type="domain" description="Aminoglycoside phosphotransferase" evidence="1">
    <location>
        <begin position="39"/>
        <end position="266"/>
    </location>
</feature>
<dbReference type="Gene3D" id="3.90.1200.10">
    <property type="match status" value="1"/>
</dbReference>
<dbReference type="Proteomes" id="UP001381003">
    <property type="component" value="Chromosome"/>
</dbReference>
<evidence type="ECO:0000313" key="2">
    <source>
        <dbReference type="EMBL" id="WWF06473.1"/>
    </source>
</evidence>
<gene>
    <name evidence="2" type="ORF">N5P18_06265</name>
</gene>
<evidence type="ECO:0000313" key="3">
    <source>
        <dbReference type="Proteomes" id="UP001381003"/>
    </source>
</evidence>
<dbReference type="CDD" id="cd05154">
    <property type="entry name" value="ACAD10_11_N-like"/>
    <property type="match status" value="1"/>
</dbReference>
<dbReference type="Gene3D" id="3.30.200.20">
    <property type="entry name" value="Phosphorylase Kinase, domain 1"/>
    <property type="match status" value="1"/>
</dbReference>
<proteinExistence type="predicted"/>
<dbReference type="EMBL" id="CP104874">
    <property type="protein sequence ID" value="WWF06473.1"/>
    <property type="molecule type" value="Genomic_DNA"/>
</dbReference>
<sequence>MGAGAVRPEDAFDATRVAQWLRAQVTPDLAVELEGDPQVRQFDSGASNLTYELRWPARTLVLRRPPHGALGGSAHNMRREHDIQAALGPVFPHAPGMIALCTDASVLGSDFYVMDKLEGTILGKDLPEGVTLSPEQATALCDNALATLVELHEVDVTAVPELAALDRGDGYVHRQVEGWTRRFRAAATDDVPDFEDVMAWLAEHEPADRPHALIHNDFRLDNLVLDADDPTRVVGVLDWELATVGDPLMDLGGALAYWAQADDDETMRSLRLQPTHLPGMLTRAEVVERYCAARGLQVSEREWAFYEVFGLFRLAGIAQQIYQRYRAGATTNPRFAVFGPMVTYLGARCRSLIG</sequence>
<dbReference type="InterPro" id="IPR011009">
    <property type="entry name" value="Kinase-like_dom_sf"/>
</dbReference>
<name>A0ABZ2FJ15_9MICO</name>
<dbReference type="SUPFAM" id="SSF56112">
    <property type="entry name" value="Protein kinase-like (PK-like)"/>
    <property type="match status" value="1"/>
</dbReference>
<dbReference type="PANTHER" id="PTHR47829">
    <property type="entry name" value="HYDROLASE, PUTATIVE (AFU_ORTHOLOGUE AFUA_1G12880)-RELATED"/>
    <property type="match status" value="1"/>
</dbReference>
<accession>A0ABZ2FJ15</accession>
<dbReference type="InterPro" id="IPR041726">
    <property type="entry name" value="ACAD10_11_N"/>
</dbReference>
<dbReference type="InterPro" id="IPR052898">
    <property type="entry name" value="ACAD10-like"/>
</dbReference>
<organism evidence="2 3">
    <name type="scientific">Janibacter terrae</name>
    <dbReference type="NCBI Taxonomy" id="103817"/>
    <lineage>
        <taxon>Bacteria</taxon>
        <taxon>Bacillati</taxon>
        <taxon>Actinomycetota</taxon>
        <taxon>Actinomycetes</taxon>
        <taxon>Micrococcales</taxon>
        <taxon>Intrasporangiaceae</taxon>
        <taxon>Janibacter</taxon>
    </lineage>
</organism>
<dbReference type="Pfam" id="PF01636">
    <property type="entry name" value="APH"/>
    <property type="match status" value="1"/>
</dbReference>
<dbReference type="InterPro" id="IPR002575">
    <property type="entry name" value="Aminoglycoside_PTrfase"/>
</dbReference>
<dbReference type="RefSeq" id="WP_338539041.1">
    <property type="nucleotide sequence ID" value="NZ_CP104874.1"/>
</dbReference>
<dbReference type="PANTHER" id="PTHR47829:SF1">
    <property type="entry name" value="HAD FAMILY PHOSPHATASE"/>
    <property type="match status" value="1"/>
</dbReference>